<reference evidence="2" key="2">
    <citation type="submission" date="2014-06" db="EMBL/GenBank/DDBJ databases">
        <authorList>
            <person name="Hu T."/>
            <person name="Eisen M.B."/>
            <person name="Thornton K.R."/>
            <person name="Andolfatto P."/>
        </authorList>
    </citation>
    <scope>NUCLEOTIDE SEQUENCE</scope>
    <source>
        <strain evidence="2">W501</strain>
    </source>
</reference>
<dbReference type="AlphaFoldDB" id="A0A0J9REE6"/>
<gene>
    <name evidence="2" type="primary">Dsim\GD29093</name>
    <name evidence="2" type="ORF">Dsimw501_GD29093</name>
</gene>
<proteinExistence type="predicted"/>
<dbReference type="Bgee" id="FBgn0270383">
    <property type="expression patterns" value="Expressed in male reproductive system and 3 other cell types or tissues"/>
</dbReference>
<accession>A0A0J9REE6</accession>
<organism evidence="2">
    <name type="scientific">Drosophila simulans</name>
    <name type="common">Fruit fly</name>
    <dbReference type="NCBI Taxonomy" id="7240"/>
    <lineage>
        <taxon>Eukaryota</taxon>
        <taxon>Metazoa</taxon>
        <taxon>Ecdysozoa</taxon>
        <taxon>Arthropoda</taxon>
        <taxon>Hexapoda</taxon>
        <taxon>Insecta</taxon>
        <taxon>Pterygota</taxon>
        <taxon>Neoptera</taxon>
        <taxon>Endopterygota</taxon>
        <taxon>Diptera</taxon>
        <taxon>Brachycera</taxon>
        <taxon>Muscomorpha</taxon>
        <taxon>Ephydroidea</taxon>
        <taxon>Drosophilidae</taxon>
        <taxon>Drosophila</taxon>
        <taxon>Sophophora</taxon>
    </lineage>
</organism>
<name>A0A0J9REE6_DROSI</name>
<protein>
    <submittedName>
        <fullName evidence="2">Uncharacterized protein, isoform B</fullName>
    </submittedName>
</protein>
<evidence type="ECO:0000256" key="1">
    <source>
        <dbReference type="SAM" id="MobiDB-lite"/>
    </source>
</evidence>
<dbReference type="EMBL" id="CM002911">
    <property type="protein sequence ID" value="KMY94362.1"/>
    <property type="molecule type" value="Genomic_DNA"/>
</dbReference>
<sequence>MRLMGVEGSSRSQIGDCGDGSKIRESIENEGSRAAWCIQMTAQSSWQIFKIDYLCELLRYNFKL</sequence>
<reference evidence="2" key="1">
    <citation type="journal article" date="2013" name="Genome Res.">
        <title>A second-generation assembly of the Drosophila simulans genome provides new insights into patterns of lineage-specific divergence.</title>
        <authorList>
            <person name="Hu T.T."/>
            <person name="Eisen M.B."/>
            <person name="Thornton K.R."/>
            <person name="Andolfatto P."/>
        </authorList>
    </citation>
    <scope>NUCLEOTIDE SEQUENCE [LARGE SCALE GENOMIC DNA]</scope>
    <source>
        <strain evidence="2">W501</strain>
    </source>
</reference>
<dbReference type="Proteomes" id="UP000035880">
    <property type="component" value="Chromosome 2R"/>
</dbReference>
<reference evidence="2" key="3">
    <citation type="submission" date="2015-04" db="EMBL/GenBank/DDBJ databases">
        <authorList>
            <consortium name="FlyBase"/>
        </authorList>
    </citation>
    <scope>NUCLEOTIDE SEQUENCE</scope>
    <source>
        <strain evidence="2">W501</strain>
    </source>
</reference>
<evidence type="ECO:0000313" key="2">
    <source>
        <dbReference type="EMBL" id="KMY94362.1"/>
    </source>
</evidence>
<feature type="region of interest" description="Disordered" evidence="1">
    <location>
        <begin position="1"/>
        <end position="21"/>
    </location>
</feature>